<organism evidence="1 2">
    <name type="scientific">Shewanella bicestrii</name>
    <dbReference type="NCBI Taxonomy" id="2018305"/>
    <lineage>
        <taxon>Bacteria</taxon>
        <taxon>Pseudomonadati</taxon>
        <taxon>Pseudomonadota</taxon>
        <taxon>Gammaproteobacteria</taxon>
        <taxon>Alteromonadales</taxon>
        <taxon>Shewanellaceae</taxon>
        <taxon>Shewanella</taxon>
    </lineage>
</organism>
<dbReference type="AlphaFoldDB" id="A0A220UTQ0"/>
<protein>
    <submittedName>
        <fullName evidence="1">Uncharacterized protein</fullName>
    </submittedName>
</protein>
<proteinExistence type="predicted"/>
<evidence type="ECO:0000313" key="1">
    <source>
        <dbReference type="EMBL" id="ASK71252.1"/>
    </source>
</evidence>
<evidence type="ECO:0000313" key="2">
    <source>
        <dbReference type="Proteomes" id="UP000198367"/>
    </source>
</evidence>
<name>A0A220UTQ0_9GAMM</name>
<dbReference type="EMBL" id="CP022358">
    <property type="protein sequence ID" value="ASK71252.1"/>
    <property type="molecule type" value="Genomic_DNA"/>
</dbReference>
<accession>A0A220UTQ0</accession>
<dbReference type="KEGG" id="sbj:CF168_09015"/>
<keyword evidence="2" id="KW-1185">Reference proteome</keyword>
<sequence length="167" mass="18190">MTGIVAPELYKLVHEPVSNAFISTSSVDGTTLRVTVLNTGDASAVLTKTWMSSEYLAGATEVRLRNDSDALIPPGSKLVVFDIVPLLSESQSYKDSMEMMGYVFSDKDVPNTEVRFQLVQSNGDFIVQSSKINAEDMFKLLRANANRCSAISEPNFENGCIGPGELE</sequence>
<reference evidence="1 2" key="1">
    <citation type="submission" date="2017-07" db="EMBL/GenBank/DDBJ databases">
        <title>Phenotypical and genomic characterization of a clinical isolate of Shewanella bicestrii sp. nov. producing an extended-spectrum beta-lactamase and a new oxacillinase variant.</title>
        <authorList>
            <person name="Jousset A.B."/>
            <person name="Bonnin R.A."/>
            <person name="Girlich D."/>
            <person name="Dabos L."/>
            <person name="Potron A."/>
            <person name="Dortet L."/>
            <person name="Glaser P."/>
            <person name="Naas T."/>
        </authorList>
    </citation>
    <scope>NUCLEOTIDE SEQUENCE [LARGE SCALE GENOMIC DNA]</scope>
    <source>
        <strain evidence="1 2">JAB-1</strain>
    </source>
</reference>
<gene>
    <name evidence="1" type="ORF">CF168_09015</name>
</gene>
<dbReference type="Proteomes" id="UP000198367">
    <property type="component" value="Chromosome"/>
</dbReference>